<comment type="caution">
    <text evidence="1">The sequence shown here is derived from an EMBL/GenBank/DDBJ whole genome shotgun (WGS) entry which is preliminary data.</text>
</comment>
<sequence length="428" mass="49048">MFGERHPAEEVASKGFVGFWSKNASKSDTQEPRGEEGWRRFPANDNVAIIRGVQTTVEATEDGQPTTKPRLDCLNCGTSENTGKNTWETLSVLRIFSYGKWPEKQTYSALDYCQEIFSDNAKYSTAISQVVFPVFSDLENTPVPTVYIAVMLGGPVLLGRWFLLLLTAREVRDGYSFVVDSHLLWSCWLVTHAIDRFGCHRQWREHRSPAWWPLFFAKRSSLWLAQASYMTFFLVFVIPMLMVLVMEMYVLLPIKLVYDPELPPGFEAPQRMNEGIQRINRNGWSRPDPMTATKEVIDPTVGGLLAVLAFPAGMSWMFRLLTNYRITNRALFVSIYPGVFTGVGVVRGMLGLRNAYLKWPQTVQEKEFLVEMRLRNLEPEETMEESVEKKEEQEQEQEEVAVGDLPVLDLIENQSDRESDNGEERFLL</sequence>
<evidence type="ECO:0000313" key="1">
    <source>
        <dbReference type="EMBL" id="KAF9643451.1"/>
    </source>
</evidence>
<name>A0ACB6Z1H2_THEGA</name>
<gene>
    <name evidence="1" type="ORF">BDM02DRAFT_3132426</name>
</gene>
<reference evidence="1" key="1">
    <citation type="submission" date="2019-10" db="EMBL/GenBank/DDBJ databases">
        <authorList>
            <consortium name="DOE Joint Genome Institute"/>
            <person name="Kuo A."/>
            <person name="Miyauchi S."/>
            <person name="Kiss E."/>
            <person name="Drula E."/>
            <person name="Kohler A."/>
            <person name="Sanchez-Garcia M."/>
            <person name="Andreopoulos B."/>
            <person name="Barry K.W."/>
            <person name="Bonito G."/>
            <person name="Buee M."/>
            <person name="Carver A."/>
            <person name="Chen C."/>
            <person name="Cichocki N."/>
            <person name="Clum A."/>
            <person name="Culley D."/>
            <person name="Crous P.W."/>
            <person name="Fauchery L."/>
            <person name="Girlanda M."/>
            <person name="Hayes R."/>
            <person name="Keri Z."/>
            <person name="Labutti K."/>
            <person name="Lipzen A."/>
            <person name="Lombard V."/>
            <person name="Magnuson J."/>
            <person name="Maillard F."/>
            <person name="Morin E."/>
            <person name="Murat C."/>
            <person name="Nolan M."/>
            <person name="Ohm R."/>
            <person name="Pangilinan J."/>
            <person name="Pereira M."/>
            <person name="Perotto S."/>
            <person name="Peter M."/>
            <person name="Riley R."/>
            <person name="Sitrit Y."/>
            <person name="Stielow B."/>
            <person name="Szollosi G."/>
            <person name="Zifcakova L."/>
            <person name="Stursova M."/>
            <person name="Spatafora J.W."/>
            <person name="Tedersoo L."/>
            <person name="Vaario L.-M."/>
            <person name="Yamada A."/>
            <person name="Yan M."/>
            <person name="Wang P."/>
            <person name="Xu J."/>
            <person name="Bruns T."/>
            <person name="Baldrian P."/>
            <person name="Vilgalys R."/>
            <person name="Henrissat B."/>
            <person name="Grigoriev I.V."/>
            <person name="Hibbett D."/>
            <person name="Nagy L.G."/>
            <person name="Martin F.M."/>
        </authorList>
    </citation>
    <scope>NUCLEOTIDE SEQUENCE</scope>
    <source>
        <strain evidence="1">P2</strain>
    </source>
</reference>
<keyword evidence="2" id="KW-1185">Reference proteome</keyword>
<evidence type="ECO:0000313" key="2">
    <source>
        <dbReference type="Proteomes" id="UP000886501"/>
    </source>
</evidence>
<dbReference type="Proteomes" id="UP000886501">
    <property type="component" value="Unassembled WGS sequence"/>
</dbReference>
<accession>A0ACB6Z1H2</accession>
<protein>
    <submittedName>
        <fullName evidence="1">Uncharacterized protein</fullName>
    </submittedName>
</protein>
<proteinExistence type="predicted"/>
<reference evidence="1" key="2">
    <citation type="journal article" date="2020" name="Nat. Commun.">
        <title>Large-scale genome sequencing of mycorrhizal fungi provides insights into the early evolution of symbiotic traits.</title>
        <authorList>
            <person name="Miyauchi S."/>
            <person name="Kiss E."/>
            <person name="Kuo A."/>
            <person name="Drula E."/>
            <person name="Kohler A."/>
            <person name="Sanchez-Garcia M."/>
            <person name="Morin E."/>
            <person name="Andreopoulos B."/>
            <person name="Barry K.W."/>
            <person name="Bonito G."/>
            <person name="Buee M."/>
            <person name="Carver A."/>
            <person name="Chen C."/>
            <person name="Cichocki N."/>
            <person name="Clum A."/>
            <person name="Culley D."/>
            <person name="Crous P.W."/>
            <person name="Fauchery L."/>
            <person name="Girlanda M."/>
            <person name="Hayes R.D."/>
            <person name="Keri Z."/>
            <person name="LaButti K."/>
            <person name="Lipzen A."/>
            <person name="Lombard V."/>
            <person name="Magnuson J."/>
            <person name="Maillard F."/>
            <person name="Murat C."/>
            <person name="Nolan M."/>
            <person name="Ohm R.A."/>
            <person name="Pangilinan J."/>
            <person name="Pereira M.F."/>
            <person name="Perotto S."/>
            <person name="Peter M."/>
            <person name="Pfister S."/>
            <person name="Riley R."/>
            <person name="Sitrit Y."/>
            <person name="Stielow J.B."/>
            <person name="Szollosi G."/>
            <person name="Zifcakova L."/>
            <person name="Stursova M."/>
            <person name="Spatafora J.W."/>
            <person name="Tedersoo L."/>
            <person name="Vaario L.M."/>
            <person name="Yamada A."/>
            <person name="Yan M."/>
            <person name="Wang P."/>
            <person name="Xu J."/>
            <person name="Bruns T."/>
            <person name="Baldrian P."/>
            <person name="Vilgalys R."/>
            <person name="Dunand C."/>
            <person name="Henrissat B."/>
            <person name="Grigoriev I.V."/>
            <person name="Hibbett D."/>
            <person name="Nagy L.G."/>
            <person name="Martin F.M."/>
        </authorList>
    </citation>
    <scope>NUCLEOTIDE SEQUENCE</scope>
    <source>
        <strain evidence="1">P2</strain>
    </source>
</reference>
<dbReference type="EMBL" id="MU118223">
    <property type="protein sequence ID" value="KAF9643451.1"/>
    <property type="molecule type" value="Genomic_DNA"/>
</dbReference>
<organism evidence="1 2">
    <name type="scientific">Thelephora ganbajun</name>
    <name type="common">Ganba fungus</name>
    <dbReference type="NCBI Taxonomy" id="370292"/>
    <lineage>
        <taxon>Eukaryota</taxon>
        <taxon>Fungi</taxon>
        <taxon>Dikarya</taxon>
        <taxon>Basidiomycota</taxon>
        <taxon>Agaricomycotina</taxon>
        <taxon>Agaricomycetes</taxon>
        <taxon>Thelephorales</taxon>
        <taxon>Thelephoraceae</taxon>
        <taxon>Thelephora</taxon>
    </lineage>
</organism>